<dbReference type="AlphaFoldDB" id="A0A5E4QBE2"/>
<protein>
    <recommendedName>
        <fullName evidence="4">Kazal-like domain-containing protein</fullName>
    </recommendedName>
</protein>
<evidence type="ECO:0000313" key="2">
    <source>
        <dbReference type="EMBL" id="VVC95100.1"/>
    </source>
</evidence>
<gene>
    <name evidence="2" type="ORF">LSINAPIS_LOCUS6896</name>
</gene>
<proteinExistence type="predicted"/>
<feature type="signal peptide" evidence="1">
    <location>
        <begin position="1"/>
        <end position="27"/>
    </location>
</feature>
<sequence>MDPKERMNSTLLLVGVLLLSFVSYSEQESIESLDDVLVYPMEPASKRHKRDIERETKQAQFVAFVEDKLIQHTQALEHLLKVALNTEDILNHLIQNWNANMEQPKAPEKIEELHNNSRRSNVKSRRSFSGPPVFVPRNANEPSPWCAVSVVCQRSLNPICGYDEIFGYGKFDDICHMLKVNCFWKFNFALVPSCRPGT</sequence>
<evidence type="ECO:0000313" key="3">
    <source>
        <dbReference type="Proteomes" id="UP000324832"/>
    </source>
</evidence>
<dbReference type="Proteomes" id="UP000324832">
    <property type="component" value="Unassembled WGS sequence"/>
</dbReference>
<evidence type="ECO:0000256" key="1">
    <source>
        <dbReference type="SAM" id="SignalP"/>
    </source>
</evidence>
<evidence type="ECO:0008006" key="4">
    <source>
        <dbReference type="Google" id="ProtNLM"/>
    </source>
</evidence>
<reference evidence="2 3" key="1">
    <citation type="submission" date="2017-07" db="EMBL/GenBank/DDBJ databases">
        <authorList>
            <person name="Talla V."/>
            <person name="Backstrom N."/>
        </authorList>
    </citation>
    <scope>NUCLEOTIDE SEQUENCE [LARGE SCALE GENOMIC DNA]</scope>
</reference>
<feature type="chain" id="PRO_5022863578" description="Kazal-like domain-containing protein" evidence="1">
    <location>
        <begin position="28"/>
        <end position="198"/>
    </location>
</feature>
<name>A0A5E4QBE2_9NEOP</name>
<dbReference type="EMBL" id="FZQP02002225">
    <property type="protein sequence ID" value="VVC95100.1"/>
    <property type="molecule type" value="Genomic_DNA"/>
</dbReference>
<organism evidence="2 3">
    <name type="scientific">Leptidea sinapis</name>
    <dbReference type="NCBI Taxonomy" id="189913"/>
    <lineage>
        <taxon>Eukaryota</taxon>
        <taxon>Metazoa</taxon>
        <taxon>Ecdysozoa</taxon>
        <taxon>Arthropoda</taxon>
        <taxon>Hexapoda</taxon>
        <taxon>Insecta</taxon>
        <taxon>Pterygota</taxon>
        <taxon>Neoptera</taxon>
        <taxon>Endopterygota</taxon>
        <taxon>Lepidoptera</taxon>
        <taxon>Glossata</taxon>
        <taxon>Ditrysia</taxon>
        <taxon>Papilionoidea</taxon>
        <taxon>Pieridae</taxon>
        <taxon>Dismorphiinae</taxon>
        <taxon>Leptidea</taxon>
    </lineage>
</organism>
<keyword evidence="1" id="KW-0732">Signal</keyword>
<accession>A0A5E4QBE2</accession>
<keyword evidence="3" id="KW-1185">Reference proteome</keyword>